<keyword evidence="2" id="KW-0677">Repeat</keyword>
<name>A0A232FFY6_9HYME</name>
<dbReference type="InterPro" id="IPR001148">
    <property type="entry name" value="CA_dom"/>
</dbReference>
<dbReference type="InterPro" id="IPR050778">
    <property type="entry name" value="Cueball_EGF_LRP_Nidogen"/>
</dbReference>
<dbReference type="EMBL" id="NNAY01000287">
    <property type="protein sequence ID" value="OXU29473.1"/>
    <property type="molecule type" value="Genomic_DNA"/>
</dbReference>
<dbReference type="AlphaFoldDB" id="A0A232FFY6"/>
<dbReference type="GO" id="GO:0042813">
    <property type="term" value="F:Wnt receptor activity"/>
    <property type="evidence" value="ECO:0007669"/>
    <property type="project" value="TreeGrafter"/>
</dbReference>
<dbReference type="SUPFAM" id="SSF57196">
    <property type="entry name" value="EGF/Laminin"/>
    <property type="match status" value="1"/>
</dbReference>
<feature type="domain" description="Alpha-carbonic anhydrase" evidence="5">
    <location>
        <begin position="22"/>
        <end position="310"/>
    </location>
</feature>
<dbReference type="GO" id="GO:0005886">
    <property type="term" value="C:plasma membrane"/>
    <property type="evidence" value="ECO:0007669"/>
    <property type="project" value="TreeGrafter"/>
</dbReference>
<accession>A0A232FFY6</accession>
<dbReference type="SUPFAM" id="SSF63825">
    <property type="entry name" value="YWTD domain"/>
    <property type="match status" value="2"/>
</dbReference>
<evidence type="ECO:0000259" key="5">
    <source>
        <dbReference type="PROSITE" id="PS51144"/>
    </source>
</evidence>
<dbReference type="InterPro" id="IPR000033">
    <property type="entry name" value="LDLR_classB_rpt"/>
</dbReference>
<feature type="chain" id="PRO_5012669426" description="Alpha-carbonic anhydrase domain-containing protein" evidence="4">
    <location>
        <begin position="22"/>
        <end position="960"/>
    </location>
</feature>
<organism evidence="6 7">
    <name type="scientific">Trichomalopsis sarcophagae</name>
    <dbReference type="NCBI Taxonomy" id="543379"/>
    <lineage>
        <taxon>Eukaryota</taxon>
        <taxon>Metazoa</taxon>
        <taxon>Ecdysozoa</taxon>
        <taxon>Arthropoda</taxon>
        <taxon>Hexapoda</taxon>
        <taxon>Insecta</taxon>
        <taxon>Pterygota</taxon>
        <taxon>Neoptera</taxon>
        <taxon>Endopterygota</taxon>
        <taxon>Hymenoptera</taxon>
        <taxon>Apocrita</taxon>
        <taxon>Proctotrupomorpha</taxon>
        <taxon>Chalcidoidea</taxon>
        <taxon>Pteromalidae</taxon>
        <taxon>Pteromalinae</taxon>
        <taxon>Trichomalopsis</taxon>
    </lineage>
</organism>
<dbReference type="Gene3D" id="2.120.10.30">
    <property type="entry name" value="TolB, C-terminal domain"/>
    <property type="match status" value="2"/>
</dbReference>
<dbReference type="SMART" id="SM00135">
    <property type="entry name" value="LY"/>
    <property type="match status" value="4"/>
</dbReference>
<proteinExistence type="predicted"/>
<feature type="signal peptide" evidence="4">
    <location>
        <begin position="1"/>
        <end position="21"/>
    </location>
</feature>
<dbReference type="PANTHER" id="PTHR46513:SF13">
    <property type="entry name" value="EGF-LIKE DOMAIN-CONTAINING PROTEIN"/>
    <property type="match status" value="1"/>
</dbReference>
<evidence type="ECO:0000256" key="1">
    <source>
        <dbReference type="ARBA" id="ARBA00022536"/>
    </source>
</evidence>
<dbReference type="Gene3D" id="3.10.200.10">
    <property type="entry name" value="Alpha carbonic anhydrase"/>
    <property type="match status" value="1"/>
</dbReference>
<keyword evidence="1" id="KW-0245">EGF-like domain</keyword>
<dbReference type="Pfam" id="PF00194">
    <property type="entry name" value="Carb_anhydrase"/>
    <property type="match status" value="2"/>
</dbReference>
<dbReference type="SUPFAM" id="SSF51069">
    <property type="entry name" value="Carbonic anhydrase"/>
    <property type="match status" value="1"/>
</dbReference>
<sequence length="960" mass="109228">MQRNLLAVAIWISIVADQSAGLNFDYSQAGQHYWVKEYPQCAGFWQSPVIIAASRSVTLPLPALEMIGYHDFLTLPLVFKNNGHTVSVRVKHEFAHSRLPYIFGALLKENEEYELESFHFHWGLKNSRGSEHVLHGTRYKTMIDIYGDRSGSNEFLFVLRYPMEMHLIHRNTKYPNLENALRHEDGLTVLGVFFHLEEDDNSMLRPLISHLPEIKWANSETQLNQSLVLATLLPDDLQTYYTYRGSLTTPPCNEVVTWIVFASSVPISYKQAYISSEDDLVSEGDERSTKQFTFEENHDPYSHRKFSGFEFSKTFFVVLSLVVTIFVIGIVVIAVSVKSSVDQSKASSQQLNLVRSLVLSSSADNELWIFQVDNGKHRILQKTIDKVVALDTYADKTVFWSETNVSRIASLADRGFPNVNHSLRWKPQAVALDYVTEKIYLIDRESGTLNVIDATDSERYGVVMSNLVQPVDLALDPAEGLLFVVQRSLSIIRANMDGTSSRPIIESPKISALSIDRKATRLYWANDKVSIESSDYDGRNRQQVSPIPMSVRSLAIFENRLFWTRNNLPDDDFVCPCTNVLWSCTIIRKSCANLTSHRLSFESPAVVRTGLDQQRRHAQNNPCQGVSNGGCQQLCLLTSRGSHDCACRVGWQLEKNGRNCSRVANLLLYVQGSFVRAKALGSKAAAPFSDALLPTRYRVDSLEKKPLVHFDYDMATGDFYFSDDHSIFRMNLIKDDQQTKIFSVAGVGNHKIRDLAFDWAQNCIYYVQESQAAAYNHTIGMFSVRKDSSNPRKKIILTTSFKKEHYIDSPFFLQIHPVHEYLFYTEHNGNTDNLERLGTNGRGARLLSVLYDTMFTFLALDLRRSRIYWSSYVDTSLVRSLDLDGSEERAVQVREAVKTPSFLAVEGDWMYIGNYTEIWMFSEKTGENATKIVAPRYDEKGNPEYLHGLAVYVDAVRRID</sequence>
<reference evidence="6 7" key="1">
    <citation type="journal article" date="2017" name="Curr. Biol.">
        <title>The Evolution of Venom by Co-option of Single-Copy Genes.</title>
        <authorList>
            <person name="Martinson E.O."/>
            <person name="Mrinalini"/>
            <person name="Kelkar Y.D."/>
            <person name="Chang C.H."/>
            <person name="Werren J.H."/>
        </authorList>
    </citation>
    <scope>NUCLEOTIDE SEQUENCE [LARGE SCALE GENOMIC DNA]</scope>
    <source>
        <strain evidence="6 7">Alberta</strain>
        <tissue evidence="6">Whole body</tissue>
    </source>
</reference>
<evidence type="ECO:0000256" key="2">
    <source>
        <dbReference type="ARBA" id="ARBA00022737"/>
    </source>
</evidence>
<dbReference type="GO" id="GO:0017147">
    <property type="term" value="F:Wnt-protein binding"/>
    <property type="evidence" value="ECO:0007669"/>
    <property type="project" value="TreeGrafter"/>
</dbReference>
<dbReference type="InterPro" id="IPR011042">
    <property type="entry name" value="6-blade_b-propeller_TolB-like"/>
</dbReference>
<evidence type="ECO:0000313" key="6">
    <source>
        <dbReference type="EMBL" id="OXU29473.1"/>
    </source>
</evidence>
<dbReference type="CDD" id="cd00326">
    <property type="entry name" value="alpha_CA"/>
    <property type="match status" value="1"/>
</dbReference>
<evidence type="ECO:0000313" key="7">
    <source>
        <dbReference type="Proteomes" id="UP000215335"/>
    </source>
</evidence>
<dbReference type="Proteomes" id="UP000215335">
    <property type="component" value="Unassembled WGS sequence"/>
</dbReference>
<dbReference type="GO" id="GO:0060070">
    <property type="term" value="P:canonical Wnt signaling pathway"/>
    <property type="evidence" value="ECO:0007669"/>
    <property type="project" value="TreeGrafter"/>
</dbReference>
<evidence type="ECO:0000256" key="3">
    <source>
        <dbReference type="SAM" id="Phobius"/>
    </source>
</evidence>
<dbReference type="PROSITE" id="PS51144">
    <property type="entry name" value="ALPHA_CA_2"/>
    <property type="match status" value="1"/>
</dbReference>
<gene>
    <name evidence="6" type="ORF">TSAR_009193</name>
</gene>
<comment type="caution">
    <text evidence="6">The sequence shown here is derived from an EMBL/GenBank/DDBJ whole genome shotgun (WGS) entry which is preliminary data.</text>
</comment>
<keyword evidence="3" id="KW-1133">Transmembrane helix</keyword>
<evidence type="ECO:0000256" key="4">
    <source>
        <dbReference type="SAM" id="SignalP"/>
    </source>
</evidence>
<keyword evidence="3" id="KW-0812">Transmembrane</keyword>
<feature type="transmembrane region" description="Helical" evidence="3">
    <location>
        <begin position="315"/>
        <end position="337"/>
    </location>
</feature>
<keyword evidence="4" id="KW-0732">Signal</keyword>
<dbReference type="STRING" id="543379.A0A232FFY6"/>
<keyword evidence="7" id="KW-1185">Reference proteome</keyword>
<dbReference type="SMART" id="SM01057">
    <property type="entry name" value="Carb_anhydrase"/>
    <property type="match status" value="1"/>
</dbReference>
<dbReference type="PANTHER" id="PTHR46513">
    <property type="entry name" value="VITELLOGENIN RECEPTOR-LIKE PROTEIN-RELATED-RELATED"/>
    <property type="match status" value="1"/>
</dbReference>
<dbReference type="InterPro" id="IPR036398">
    <property type="entry name" value="CA_dom_sf"/>
</dbReference>
<protein>
    <recommendedName>
        <fullName evidence="5">Alpha-carbonic anhydrase domain-containing protein</fullName>
    </recommendedName>
</protein>
<dbReference type="OrthoDB" id="429145at2759"/>
<keyword evidence="3" id="KW-0472">Membrane</keyword>